<dbReference type="Pfam" id="PF12762">
    <property type="entry name" value="DDE_Tnp_IS1595"/>
    <property type="match status" value="1"/>
</dbReference>
<dbReference type="EMBL" id="FLOB01000007">
    <property type="protein sequence ID" value="SBS34017.1"/>
    <property type="molecule type" value="Genomic_DNA"/>
</dbReference>
<dbReference type="InterPro" id="IPR024442">
    <property type="entry name" value="Transposase_Zn_ribbon"/>
</dbReference>
<protein>
    <submittedName>
        <fullName evidence="2">ISXO2-like transposase domain protein</fullName>
    </submittedName>
</protein>
<dbReference type="AlphaFoldDB" id="A0A1A8TMB9"/>
<proteinExistence type="predicted"/>
<dbReference type="RefSeq" id="WP_067017702.1">
    <property type="nucleotide sequence ID" value="NZ_FLOB01000007.1"/>
</dbReference>
<evidence type="ECO:0000313" key="2">
    <source>
        <dbReference type="EMBL" id="SBS34017.1"/>
    </source>
</evidence>
<organism evidence="2 3">
    <name type="scientific">Marinomonas spartinae</name>
    <dbReference type="NCBI Taxonomy" id="1792290"/>
    <lineage>
        <taxon>Bacteria</taxon>
        <taxon>Pseudomonadati</taxon>
        <taxon>Pseudomonadota</taxon>
        <taxon>Gammaproteobacteria</taxon>
        <taxon>Oceanospirillales</taxon>
        <taxon>Oceanospirillaceae</taxon>
        <taxon>Marinomonas</taxon>
    </lineage>
</organism>
<evidence type="ECO:0000313" key="3">
    <source>
        <dbReference type="Proteomes" id="UP000092544"/>
    </source>
</evidence>
<dbReference type="PANTHER" id="PTHR47163">
    <property type="entry name" value="DDE_TNP_IS1595 DOMAIN-CONTAINING PROTEIN"/>
    <property type="match status" value="1"/>
</dbReference>
<feature type="domain" description="ISXO2-like transposase" evidence="1">
    <location>
        <begin position="139"/>
        <end position="282"/>
    </location>
</feature>
<dbReference type="InterPro" id="IPR053164">
    <property type="entry name" value="IS1016-like_transposase"/>
</dbReference>
<accession>A0A1A8TMB9</accession>
<dbReference type="STRING" id="1792290.MSP8886_02929"/>
<dbReference type="Proteomes" id="UP000092544">
    <property type="component" value="Unassembled WGS sequence"/>
</dbReference>
<dbReference type="OrthoDB" id="7355934at2"/>
<dbReference type="InterPro" id="IPR024445">
    <property type="entry name" value="Tnp_ISXO2-like"/>
</dbReference>
<dbReference type="Pfam" id="PF12760">
    <property type="entry name" value="Zn_ribbon_IS1595"/>
    <property type="match status" value="1"/>
</dbReference>
<dbReference type="SMART" id="SM01126">
    <property type="entry name" value="DDE_Tnp_IS1595"/>
    <property type="match status" value="1"/>
</dbReference>
<dbReference type="PANTHER" id="PTHR47163:SF2">
    <property type="entry name" value="SI:DKEY-17M8.2"/>
    <property type="match status" value="1"/>
</dbReference>
<sequence length="314" mass="36175">MNKKSSSLTAGIDYPKNWSQFVDWFHDEQACRDYLYALRWPNGFICPNCLVHNVPYTLPKNKLKCVQCRKQTSVTAGTIFEKTRTPLKEWFAAIWYLTNQKNGVSALGIQRLLGLGSYQTAWAILHRLRYAMINPERDKLSGLVEVDETFVGGVVDINQQDKKKFVVLVAIELIEPKGFGRIRLRQVDKATKNNVEQFITDVIEPNSRIHTDGSAIYGSVDNMGYSRKKTVHLGSNIPAHETMPGVHRVASLLKRWLLGTYQGAVQSKQLDYYLDEYTFRFNRRKSRSRGLLFYRLLEQSVTTKPLTYKDIKTR</sequence>
<reference evidence="2 3" key="1">
    <citation type="submission" date="2016-06" db="EMBL/GenBank/DDBJ databases">
        <authorList>
            <person name="Kjaerup R.B."/>
            <person name="Dalgaard T.S."/>
            <person name="Juul-Madsen H.R."/>
        </authorList>
    </citation>
    <scope>NUCLEOTIDE SEQUENCE [LARGE SCALE GENOMIC DNA]</scope>
    <source>
        <strain evidence="2 3">CECT 8886</strain>
    </source>
</reference>
<name>A0A1A8TMB9_9GAMM</name>
<evidence type="ECO:0000259" key="1">
    <source>
        <dbReference type="SMART" id="SM01126"/>
    </source>
</evidence>
<dbReference type="NCBIfam" id="NF033547">
    <property type="entry name" value="transpos_IS1595"/>
    <property type="match status" value="1"/>
</dbReference>
<gene>
    <name evidence="2" type="ORF">MSP8886_02929</name>
</gene>
<keyword evidence="3" id="KW-1185">Reference proteome</keyword>